<comment type="caution">
    <text evidence="2">The sequence shown here is derived from an EMBL/GenBank/DDBJ whole genome shotgun (WGS) entry which is preliminary data.</text>
</comment>
<organism evidence="2 3">
    <name type="scientific">Reticulomyxa filosa</name>
    <dbReference type="NCBI Taxonomy" id="46433"/>
    <lineage>
        <taxon>Eukaryota</taxon>
        <taxon>Sar</taxon>
        <taxon>Rhizaria</taxon>
        <taxon>Retaria</taxon>
        <taxon>Foraminifera</taxon>
        <taxon>Monothalamids</taxon>
        <taxon>Reticulomyxidae</taxon>
        <taxon>Reticulomyxa</taxon>
    </lineage>
</organism>
<reference evidence="2 3" key="1">
    <citation type="journal article" date="2013" name="Curr. Biol.">
        <title>The Genome of the Foraminiferan Reticulomyxa filosa.</title>
        <authorList>
            <person name="Glockner G."/>
            <person name="Hulsmann N."/>
            <person name="Schleicher M."/>
            <person name="Noegel A.A."/>
            <person name="Eichinger L."/>
            <person name="Gallinger C."/>
            <person name="Pawlowski J."/>
            <person name="Sierra R."/>
            <person name="Euteneuer U."/>
            <person name="Pillet L."/>
            <person name="Moustafa A."/>
            <person name="Platzer M."/>
            <person name="Groth M."/>
            <person name="Szafranski K."/>
            <person name="Schliwa M."/>
        </authorList>
    </citation>
    <scope>NUCLEOTIDE SEQUENCE [LARGE SCALE GENOMIC DNA]</scope>
</reference>
<accession>X6P379</accession>
<evidence type="ECO:0000313" key="3">
    <source>
        <dbReference type="Proteomes" id="UP000023152"/>
    </source>
</evidence>
<evidence type="ECO:0000256" key="1">
    <source>
        <dbReference type="SAM" id="MobiDB-lite"/>
    </source>
</evidence>
<proteinExistence type="predicted"/>
<sequence>MNGLNCVKGEIHNVLAVLRISGRSRSGLFNFSINGGTDDNLETLRNKLVVSFKELHACLGLQSSLKDIDTCVWLQPFIDLILSDIKGVDVMNMTLSAIHKFLLYSLLDEESPNVCQALHEILNAVIHAKFDRHSRSEEELVSIRSMEVLLEILRCPAGYMLSDDDVCGIIQHVFEMRLYHASNHSVLMVRYIENALIQMIILIFSELVDEDIWSANYHSLLEAKKQSQTKATDTNKRFPYYHASGMIQPFGHRRRIQKMCLQDADPTNPTTMEKRVERKVDEFRHDRHAYPKMAMEEIAEEKVKEKQSSSDRNSFETKELQTQIQTQTQAQ</sequence>
<name>X6P379_RETFI</name>
<feature type="compositionally biased region" description="Low complexity" evidence="1">
    <location>
        <begin position="321"/>
        <end position="331"/>
    </location>
</feature>
<evidence type="ECO:0000313" key="2">
    <source>
        <dbReference type="EMBL" id="ETO32676.1"/>
    </source>
</evidence>
<feature type="compositionally biased region" description="Basic and acidic residues" evidence="1">
    <location>
        <begin position="300"/>
        <end position="319"/>
    </location>
</feature>
<keyword evidence="3" id="KW-1185">Reference proteome</keyword>
<dbReference type="Proteomes" id="UP000023152">
    <property type="component" value="Unassembled WGS sequence"/>
</dbReference>
<dbReference type="EMBL" id="ASPP01004011">
    <property type="protein sequence ID" value="ETO32676.1"/>
    <property type="molecule type" value="Genomic_DNA"/>
</dbReference>
<feature type="non-terminal residue" evidence="2">
    <location>
        <position position="331"/>
    </location>
</feature>
<dbReference type="OrthoDB" id="430364at2759"/>
<protein>
    <submittedName>
        <fullName evidence="2">Uncharacterized protein</fullName>
    </submittedName>
</protein>
<gene>
    <name evidence="2" type="ORF">RFI_04440</name>
</gene>
<feature type="region of interest" description="Disordered" evidence="1">
    <location>
        <begin position="299"/>
        <end position="331"/>
    </location>
</feature>
<dbReference type="AlphaFoldDB" id="X6P379"/>